<keyword evidence="1" id="KW-0472">Membrane</keyword>
<feature type="transmembrane region" description="Helical" evidence="1">
    <location>
        <begin position="30"/>
        <end position="48"/>
    </location>
</feature>
<keyword evidence="2" id="KW-0808">Transferase</keyword>
<feature type="transmembrane region" description="Helical" evidence="1">
    <location>
        <begin position="94"/>
        <end position="115"/>
    </location>
</feature>
<keyword evidence="2" id="KW-0418">Kinase</keyword>
<dbReference type="InterPro" id="IPR037997">
    <property type="entry name" value="Dgk1-like"/>
</dbReference>
<dbReference type="AlphaFoldDB" id="A0A0W8FEL5"/>
<proteinExistence type="predicted"/>
<reference evidence="2" key="1">
    <citation type="journal article" date="2015" name="Proc. Natl. Acad. Sci. U.S.A.">
        <title>Networks of energetic and metabolic interactions define dynamics in microbial communities.</title>
        <authorList>
            <person name="Embree M."/>
            <person name="Liu J.K."/>
            <person name="Al-Bassam M.M."/>
            <person name="Zengler K."/>
        </authorList>
    </citation>
    <scope>NUCLEOTIDE SEQUENCE</scope>
</reference>
<keyword evidence="1" id="KW-1133">Transmembrane helix</keyword>
<organism evidence="2">
    <name type="scientific">hydrocarbon metagenome</name>
    <dbReference type="NCBI Taxonomy" id="938273"/>
    <lineage>
        <taxon>unclassified sequences</taxon>
        <taxon>metagenomes</taxon>
        <taxon>ecological metagenomes</taxon>
    </lineage>
</organism>
<keyword evidence="1" id="KW-0812">Transmembrane</keyword>
<dbReference type="PANTHER" id="PTHR31303">
    <property type="entry name" value="CTP-DEPENDENT DIACYLGLYCEROL KINASE 1"/>
    <property type="match status" value="1"/>
</dbReference>
<feature type="transmembrane region" description="Helical" evidence="1">
    <location>
        <begin position="127"/>
        <end position="158"/>
    </location>
</feature>
<evidence type="ECO:0000313" key="2">
    <source>
        <dbReference type="EMBL" id="KUG19300.1"/>
    </source>
</evidence>
<protein>
    <submittedName>
        <fullName evidence="2">Phytol kinase</fullName>
    </submittedName>
</protein>
<sequence length="182" mass="19241">MREILRKTVHLVVGLGIAGFVAVAEQRLAVAVLMLAIFVGFILSDALAKGYTIPLVSPIIERLERREAVPGTGALFFVLSALFCLVFFEPGIVVLALIVLAVLDSVTTLVGMRFGKTRIYNRKTLEGTLAGIAMTSAVLVPFLSPAPALLVAGAAGIVELLSPVDDNLVIPLCACLILTFLP</sequence>
<comment type="caution">
    <text evidence="2">The sequence shown here is derived from an EMBL/GenBank/DDBJ whole genome shotgun (WGS) entry which is preliminary data.</text>
</comment>
<accession>A0A0W8FEL5</accession>
<evidence type="ECO:0000256" key="1">
    <source>
        <dbReference type="SAM" id="Phobius"/>
    </source>
</evidence>
<feature type="transmembrane region" description="Helical" evidence="1">
    <location>
        <begin position="68"/>
        <end position="88"/>
    </location>
</feature>
<gene>
    <name evidence="2" type="ORF">ASZ90_010985</name>
</gene>
<dbReference type="PANTHER" id="PTHR31303:SF1">
    <property type="entry name" value="CTP-DEPENDENT DIACYLGLYCEROL KINASE 1"/>
    <property type="match status" value="1"/>
</dbReference>
<dbReference type="GO" id="GO:0004143">
    <property type="term" value="F:ATP-dependent diacylglycerol kinase activity"/>
    <property type="evidence" value="ECO:0007669"/>
    <property type="project" value="InterPro"/>
</dbReference>
<name>A0A0W8FEL5_9ZZZZ</name>
<feature type="transmembrane region" description="Helical" evidence="1">
    <location>
        <begin position="7"/>
        <end position="24"/>
    </location>
</feature>
<dbReference type="EMBL" id="LNQE01001304">
    <property type="protein sequence ID" value="KUG19300.1"/>
    <property type="molecule type" value="Genomic_DNA"/>
</dbReference>